<sequence>MISQKNTTVINFVRSRAQSRVSIDFSCTISKIQNICHSHRMSPWEVIQARFRKKIRQS</sequence>
<reference evidence="1 2" key="1">
    <citation type="journal article" date="2014" name="Agronomy (Basel)">
        <title>A Draft Genome Sequence for Ensete ventricosum, the Drought-Tolerant Tree Against Hunger.</title>
        <authorList>
            <person name="Harrison J."/>
            <person name="Moore K.A."/>
            <person name="Paszkiewicz K."/>
            <person name="Jones T."/>
            <person name="Grant M."/>
            <person name="Ambacheew D."/>
            <person name="Muzemil S."/>
            <person name="Studholme D.J."/>
        </authorList>
    </citation>
    <scope>NUCLEOTIDE SEQUENCE [LARGE SCALE GENOMIC DNA]</scope>
</reference>
<evidence type="ECO:0000313" key="2">
    <source>
        <dbReference type="Proteomes" id="UP000287651"/>
    </source>
</evidence>
<accession>A0A426WXW5</accession>
<dbReference type="Proteomes" id="UP000287651">
    <property type="component" value="Unassembled WGS sequence"/>
</dbReference>
<protein>
    <submittedName>
        <fullName evidence="1">Uncharacterized protein</fullName>
    </submittedName>
</protein>
<dbReference type="EMBL" id="AMZH03033704">
    <property type="protein sequence ID" value="RRT32127.1"/>
    <property type="molecule type" value="Genomic_DNA"/>
</dbReference>
<dbReference type="AlphaFoldDB" id="A0A426WXW5"/>
<proteinExistence type="predicted"/>
<name>A0A426WXW5_ENSVE</name>
<evidence type="ECO:0000313" key="1">
    <source>
        <dbReference type="EMBL" id="RRT32127.1"/>
    </source>
</evidence>
<comment type="caution">
    <text evidence="1">The sequence shown here is derived from an EMBL/GenBank/DDBJ whole genome shotgun (WGS) entry which is preliminary data.</text>
</comment>
<gene>
    <name evidence="1" type="ORF">B296_00037073</name>
</gene>
<organism evidence="1 2">
    <name type="scientific">Ensete ventricosum</name>
    <name type="common">Abyssinian banana</name>
    <name type="synonym">Musa ensete</name>
    <dbReference type="NCBI Taxonomy" id="4639"/>
    <lineage>
        <taxon>Eukaryota</taxon>
        <taxon>Viridiplantae</taxon>
        <taxon>Streptophyta</taxon>
        <taxon>Embryophyta</taxon>
        <taxon>Tracheophyta</taxon>
        <taxon>Spermatophyta</taxon>
        <taxon>Magnoliopsida</taxon>
        <taxon>Liliopsida</taxon>
        <taxon>Zingiberales</taxon>
        <taxon>Musaceae</taxon>
        <taxon>Ensete</taxon>
    </lineage>
</organism>